<sequence length="361" mass="38991">MNKTVLKARYGSELRKNWIYHNNDVSLDDLISKMQRYFDIKELDGIKLKYRDEEDDWITLVDDNDLSFALSTLEVLYIEVFLDKSKTTKEEKSSSDVKVSESNTDTTQKQLTGTKKQISIEQLTDIPLNNDQVPPTLHQNGGLHQQTPYAGGGPPMQQPSYVGGGVMPPPVVSSYCPTPISQQVSGGHHQPPVGGVLPPPVSNYGPPHTMQQLGRPPSQQLGAMPQQPSYIGGVLPPPQLSEQLTDIPLDAGHIPPTQQIGGMQHQLSYTSGGVLPPVQQPSYVGGGVVPPPIVSNYGPLPNSQHMNLPPTSHQMGLPPTSQQPSGVHQPSYVGGALPPPPIVSSIGTHGTSANPFSRQVR</sequence>
<dbReference type="Proteomes" id="UP000580250">
    <property type="component" value="Unassembled WGS sequence"/>
</dbReference>
<evidence type="ECO:0000256" key="1">
    <source>
        <dbReference type="SAM" id="MobiDB-lite"/>
    </source>
</evidence>
<dbReference type="GO" id="GO:0070971">
    <property type="term" value="C:endoplasmic reticulum exit site"/>
    <property type="evidence" value="ECO:0007669"/>
    <property type="project" value="TreeGrafter"/>
</dbReference>
<name>A0A6V7Y2E4_MELEN</name>
<feature type="region of interest" description="Disordered" evidence="1">
    <location>
        <begin position="89"/>
        <end position="115"/>
    </location>
</feature>
<gene>
    <name evidence="3" type="ORF">MENT_LOCUS59558</name>
</gene>
<dbReference type="PROSITE" id="PS51745">
    <property type="entry name" value="PB1"/>
    <property type="match status" value="1"/>
</dbReference>
<dbReference type="AlphaFoldDB" id="A0A6V7Y2E4"/>
<dbReference type="OrthoDB" id="1594986at2759"/>
<feature type="domain" description="PB1" evidence="2">
    <location>
        <begin position="3"/>
        <end position="83"/>
    </location>
</feature>
<dbReference type="PANTHER" id="PTHR15335">
    <property type="entry name" value="PROTEIN TFG"/>
    <property type="match status" value="1"/>
</dbReference>
<feature type="compositionally biased region" description="Low complexity" evidence="1">
    <location>
        <begin position="184"/>
        <end position="196"/>
    </location>
</feature>
<dbReference type="GO" id="GO:0048208">
    <property type="term" value="P:COPII vesicle coating"/>
    <property type="evidence" value="ECO:0007669"/>
    <property type="project" value="InterPro"/>
</dbReference>
<comment type="caution">
    <text evidence="3">The sequence shown here is derived from an EMBL/GenBank/DDBJ whole genome shotgun (WGS) entry which is preliminary data.</text>
</comment>
<dbReference type="Gene3D" id="3.10.20.90">
    <property type="entry name" value="Phosphatidylinositol 3-kinase Catalytic Subunit, Chain A, domain 1"/>
    <property type="match status" value="1"/>
</dbReference>
<accession>A0A6V7Y2E4</accession>
<feature type="compositionally biased region" description="Polar residues" evidence="1">
    <location>
        <begin position="132"/>
        <end position="148"/>
    </location>
</feature>
<dbReference type="GO" id="GO:0042802">
    <property type="term" value="F:identical protein binding"/>
    <property type="evidence" value="ECO:0007669"/>
    <property type="project" value="InterPro"/>
</dbReference>
<feature type="compositionally biased region" description="Polar residues" evidence="1">
    <location>
        <begin position="301"/>
        <end position="328"/>
    </location>
</feature>
<dbReference type="InterPro" id="IPR000270">
    <property type="entry name" value="PB1_dom"/>
</dbReference>
<feature type="compositionally biased region" description="Low complexity" evidence="1">
    <location>
        <begin position="100"/>
        <end position="115"/>
    </location>
</feature>
<evidence type="ECO:0000313" key="3">
    <source>
        <dbReference type="EMBL" id="CAD2205722.1"/>
    </source>
</evidence>
<proteinExistence type="predicted"/>
<feature type="region of interest" description="Disordered" evidence="1">
    <location>
        <begin position="295"/>
        <end position="330"/>
    </location>
</feature>
<dbReference type="EMBL" id="CAJEWN010002898">
    <property type="protein sequence ID" value="CAD2205722.1"/>
    <property type="molecule type" value="Genomic_DNA"/>
</dbReference>
<protein>
    <recommendedName>
        <fullName evidence="2">PB1 domain-containing protein</fullName>
    </recommendedName>
</protein>
<dbReference type="InterPro" id="IPR033512">
    <property type="entry name" value="TFG"/>
</dbReference>
<feature type="compositionally biased region" description="Polar residues" evidence="1">
    <location>
        <begin position="209"/>
        <end position="229"/>
    </location>
</feature>
<dbReference type="PANTHER" id="PTHR15335:SF7">
    <property type="entry name" value="PROTEIN TFG"/>
    <property type="match status" value="1"/>
</dbReference>
<dbReference type="SMART" id="SM00666">
    <property type="entry name" value="PB1"/>
    <property type="match status" value="1"/>
</dbReference>
<reference evidence="3 4" key="1">
    <citation type="submission" date="2020-08" db="EMBL/GenBank/DDBJ databases">
        <authorList>
            <person name="Koutsovoulos G."/>
            <person name="Danchin GJ E."/>
        </authorList>
    </citation>
    <scope>NUCLEOTIDE SEQUENCE [LARGE SCALE GENOMIC DNA]</scope>
</reference>
<evidence type="ECO:0000313" key="4">
    <source>
        <dbReference type="Proteomes" id="UP000580250"/>
    </source>
</evidence>
<organism evidence="3 4">
    <name type="scientific">Meloidogyne enterolobii</name>
    <name type="common">Root-knot nematode worm</name>
    <name type="synonym">Meloidogyne mayaguensis</name>
    <dbReference type="NCBI Taxonomy" id="390850"/>
    <lineage>
        <taxon>Eukaryota</taxon>
        <taxon>Metazoa</taxon>
        <taxon>Ecdysozoa</taxon>
        <taxon>Nematoda</taxon>
        <taxon>Chromadorea</taxon>
        <taxon>Rhabditida</taxon>
        <taxon>Tylenchina</taxon>
        <taxon>Tylenchomorpha</taxon>
        <taxon>Tylenchoidea</taxon>
        <taxon>Meloidogynidae</taxon>
        <taxon>Meloidogyninae</taxon>
        <taxon>Meloidogyne</taxon>
    </lineage>
</organism>
<dbReference type="Pfam" id="PF00564">
    <property type="entry name" value="PB1"/>
    <property type="match status" value="1"/>
</dbReference>
<dbReference type="SUPFAM" id="SSF54277">
    <property type="entry name" value="CAD &amp; PB1 domains"/>
    <property type="match status" value="1"/>
</dbReference>
<feature type="compositionally biased region" description="Basic and acidic residues" evidence="1">
    <location>
        <begin position="89"/>
        <end position="99"/>
    </location>
</feature>
<dbReference type="InterPro" id="IPR053793">
    <property type="entry name" value="PB1-like"/>
</dbReference>
<evidence type="ECO:0000259" key="2">
    <source>
        <dbReference type="PROSITE" id="PS51745"/>
    </source>
</evidence>
<feature type="region of interest" description="Disordered" evidence="1">
    <location>
        <begin position="177"/>
        <end position="242"/>
    </location>
</feature>
<feature type="region of interest" description="Disordered" evidence="1">
    <location>
        <begin position="132"/>
        <end position="165"/>
    </location>
</feature>